<evidence type="ECO:0000256" key="2">
    <source>
        <dbReference type="ARBA" id="ARBA00022884"/>
    </source>
</evidence>
<reference evidence="8" key="1">
    <citation type="submission" date="2025-08" db="UniProtKB">
        <authorList>
            <consortium name="RefSeq"/>
        </authorList>
    </citation>
    <scope>IDENTIFICATION</scope>
    <source>
        <tissue evidence="8">White muscle</tissue>
    </source>
</reference>
<organism evidence="7 8">
    <name type="scientific">Salvelinus namaycush</name>
    <name type="common">Lake trout</name>
    <name type="synonym">Salmo namaycush</name>
    <dbReference type="NCBI Taxonomy" id="8040"/>
    <lineage>
        <taxon>Eukaryota</taxon>
        <taxon>Metazoa</taxon>
        <taxon>Chordata</taxon>
        <taxon>Craniata</taxon>
        <taxon>Vertebrata</taxon>
        <taxon>Euteleostomi</taxon>
        <taxon>Actinopterygii</taxon>
        <taxon>Neopterygii</taxon>
        <taxon>Teleostei</taxon>
        <taxon>Protacanthopterygii</taxon>
        <taxon>Salmoniformes</taxon>
        <taxon>Salmonidae</taxon>
        <taxon>Salmoninae</taxon>
        <taxon>Salvelinus</taxon>
    </lineage>
</organism>
<comment type="similarity">
    <text evidence="1">Belongs to the RRM HNRPC family. RALY subfamily.</text>
</comment>
<evidence type="ECO:0000313" key="8">
    <source>
        <dbReference type="RefSeq" id="XP_038819288.1"/>
    </source>
</evidence>
<name>A0A8U0TKU5_SALNM</name>
<dbReference type="PROSITE" id="PS50102">
    <property type="entry name" value="RRM"/>
    <property type="match status" value="1"/>
</dbReference>
<evidence type="ECO:0000256" key="4">
    <source>
        <dbReference type="PROSITE-ProRule" id="PRU00176"/>
    </source>
</evidence>
<keyword evidence="2 4" id="KW-0694">RNA-binding</keyword>
<dbReference type="GO" id="GO:0005634">
    <property type="term" value="C:nucleus"/>
    <property type="evidence" value="ECO:0007669"/>
    <property type="project" value="TreeGrafter"/>
</dbReference>
<dbReference type="GO" id="GO:0003723">
    <property type="term" value="F:RNA binding"/>
    <property type="evidence" value="ECO:0007669"/>
    <property type="project" value="UniProtKB-UniRule"/>
</dbReference>
<protein>
    <submittedName>
        <fullName evidence="8">RNA-binding Raly-like protein</fullName>
    </submittedName>
</protein>
<dbReference type="InterPro" id="IPR000504">
    <property type="entry name" value="RRM_dom"/>
</dbReference>
<keyword evidence="3" id="KW-0175">Coiled coil</keyword>
<dbReference type="Gene3D" id="3.30.70.330">
    <property type="match status" value="1"/>
</dbReference>
<dbReference type="PANTHER" id="PTHR13968:SF34">
    <property type="entry name" value="RNA-BINDING RALY-LIKE PROTEIN-RELATED"/>
    <property type="match status" value="1"/>
</dbReference>
<dbReference type="FunFam" id="3.30.70.330:FF:000019">
    <property type="entry name" value="heterogeneous nuclear ribonucleoproteins C1/C2 isoform X1"/>
    <property type="match status" value="1"/>
</dbReference>
<sequence length="479" mass="52267">MTGKTPTSNVTNKNDPRSLNSRVFIGNLNTAAVTKADIETLFAKYGRIVGCSIHKGFAFVQYGSERNARVAVARENARVIAGQPLDINMAGEPRPYRPKVVGSKRPLSSLYSGYEFDYDYYREDFYSRLFEYHGRVVEPPIRSPIPAKRSRVVVPSLRRIKSSLPVRTCSDSFSSSRPLPPSSPLPLTSGSSAGIFPVKTDQLVTIKQELSQIKTKIDSLLGRLERIERQHRTEAAAQRKQGGVYKCLRAKTADLSGDVEAGEMTDEANEDVFDDEGTNDMHSVISDGHVLEEDYLGVDGGLDLDGEYRGMDGGPEFDGENGVVNGVPEFDRPGLQGRSRVARSIQGGSDDNSMPDLIEVEKVSYYGKGKPDVSVFSVVFNWKTTSTQSLIPSGSQYKAGAQILVNCASGRDMDGPGTAVVDRPYYAACPVDCTGYNVNTGARLHSLGLSVLKTEGVRMMDLSSVSLNLTLLRESMGEM</sequence>
<feature type="domain" description="RRM" evidence="6">
    <location>
        <begin position="21"/>
        <end position="92"/>
    </location>
</feature>
<dbReference type="InterPro" id="IPR012677">
    <property type="entry name" value="Nucleotide-bd_a/b_plait_sf"/>
</dbReference>
<feature type="region of interest" description="Disordered" evidence="5">
    <location>
        <begin position="169"/>
        <end position="188"/>
    </location>
</feature>
<evidence type="ECO:0000256" key="5">
    <source>
        <dbReference type="SAM" id="MobiDB-lite"/>
    </source>
</evidence>
<evidence type="ECO:0000256" key="3">
    <source>
        <dbReference type="ARBA" id="ARBA00023054"/>
    </source>
</evidence>
<dbReference type="AlphaFoldDB" id="A0A8U0TKU5"/>
<gene>
    <name evidence="8" type="primary">LOC120019949</name>
</gene>
<dbReference type="SMART" id="SM00360">
    <property type="entry name" value="RRM"/>
    <property type="match status" value="1"/>
</dbReference>
<evidence type="ECO:0000313" key="7">
    <source>
        <dbReference type="Proteomes" id="UP000808372"/>
    </source>
</evidence>
<dbReference type="InterPro" id="IPR035979">
    <property type="entry name" value="RBD_domain_sf"/>
</dbReference>
<evidence type="ECO:0000256" key="1">
    <source>
        <dbReference type="ARBA" id="ARBA00008631"/>
    </source>
</evidence>
<accession>A0A8U0TKU5</accession>
<dbReference type="RefSeq" id="XP_038819288.1">
    <property type="nucleotide sequence ID" value="XM_038963360.1"/>
</dbReference>
<keyword evidence="7" id="KW-1185">Reference proteome</keyword>
<dbReference type="SUPFAM" id="SSF54928">
    <property type="entry name" value="RNA-binding domain, RBD"/>
    <property type="match status" value="1"/>
</dbReference>
<dbReference type="GeneID" id="120019949"/>
<dbReference type="KEGG" id="snh:120019949"/>
<dbReference type="Proteomes" id="UP000808372">
    <property type="component" value="Chromosome 25"/>
</dbReference>
<dbReference type="InterPro" id="IPR051186">
    <property type="entry name" value="RRM_HNRPC/RALY_subfam"/>
</dbReference>
<evidence type="ECO:0000259" key="6">
    <source>
        <dbReference type="PROSITE" id="PS50102"/>
    </source>
</evidence>
<dbReference type="Pfam" id="PF00076">
    <property type="entry name" value="RRM_1"/>
    <property type="match status" value="1"/>
</dbReference>
<proteinExistence type="inferred from homology"/>
<dbReference type="PANTHER" id="PTHR13968">
    <property type="entry name" value="HETEROGENEOUS NUCLEAR RIBONUCLEOPROTEIN"/>
    <property type="match status" value="1"/>
</dbReference>